<reference evidence="1 2" key="1">
    <citation type="submission" date="2016-06" db="EMBL/GenBank/DDBJ databases">
        <authorList>
            <consortium name="Pathogen Informatics"/>
        </authorList>
    </citation>
    <scope>NUCLEOTIDE SEQUENCE [LARGE SCALE GENOMIC DNA]</scope>
    <source>
        <strain evidence="1">PocGH01</strain>
    </source>
</reference>
<organism evidence="1 2">
    <name type="scientific">Plasmodium ovale</name>
    <name type="common">malaria parasite P. ovale</name>
    <dbReference type="NCBI Taxonomy" id="36330"/>
    <lineage>
        <taxon>Eukaryota</taxon>
        <taxon>Sar</taxon>
        <taxon>Alveolata</taxon>
        <taxon>Apicomplexa</taxon>
        <taxon>Aconoidasida</taxon>
        <taxon>Haemosporida</taxon>
        <taxon>Plasmodiidae</taxon>
        <taxon>Plasmodium</taxon>
        <taxon>Plasmodium (Plasmodium)</taxon>
    </lineage>
</organism>
<name>A0A1D3UB96_PLAOA</name>
<evidence type="ECO:0000313" key="2">
    <source>
        <dbReference type="Proteomes" id="UP000242942"/>
    </source>
</evidence>
<dbReference type="Proteomes" id="UP000242942">
    <property type="component" value="Apicoplast API"/>
</dbReference>
<sequence>MKHIFLYSKSNKTIYKIYKINLYKKKNNNKFNIIKLGIYNAKLNIISCIYNILLKYLKYNFILTKNLIKLLFYKIKK</sequence>
<dbReference type="AlphaFoldDB" id="A0A1D3UB96"/>
<keyword evidence="2" id="KW-1185">Reference proteome</keyword>
<dbReference type="OrthoDB" id="10523979at2759"/>
<protein>
    <submittedName>
        <fullName evidence="1">Uncharacterized protein</fullName>
    </submittedName>
</protein>
<proteinExistence type="predicted"/>
<evidence type="ECO:0000313" key="1">
    <source>
        <dbReference type="EMBL" id="SCQ17348.1"/>
    </source>
</evidence>
<gene>
    <name evidence="1" type="primary">ORF79</name>
    <name evidence="1" type="ORF">POCGH01_API003700</name>
</gene>
<dbReference type="EMBL" id="LT594596">
    <property type="protein sequence ID" value="SCQ17348.1"/>
    <property type="molecule type" value="Genomic_DNA"/>
</dbReference>
<accession>A0A1D3UB96</accession>